<keyword evidence="2" id="KW-1185">Reference proteome</keyword>
<evidence type="ECO:0000313" key="2">
    <source>
        <dbReference type="Proteomes" id="UP000837803"/>
    </source>
</evidence>
<dbReference type="Proteomes" id="UP000837803">
    <property type="component" value="Unassembled WGS sequence"/>
</dbReference>
<dbReference type="InterPro" id="IPR024213">
    <property type="entry name" value="DUF3822"/>
</dbReference>
<name>A0ABN8F8B2_9BACT</name>
<dbReference type="Gene3D" id="3.30.420.260">
    <property type="match status" value="1"/>
</dbReference>
<dbReference type="Gene3D" id="3.30.420.250">
    <property type="match status" value="1"/>
</dbReference>
<protein>
    <recommendedName>
        <fullName evidence="3">DUF3822 family protein</fullName>
    </recommendedName>
</protein>
<evidence type="ECO:0008006" key="3">
    <source>
        <dbReference type="Google" id="ProtNLM"/>
    </source>
</evidence>
<dbReference type="CDD" id="cd24013">
    <property type="entry name" value="ASKHA_ATPase_BT3980-like"/>
    <property type="match status" value="1"/>
</dbReference>
<dbReference type="RefSeq" id="WP_238751361.1">
    <property type="nucleotide sequence ID" value="NZ_CAKLPZ010000003.1"/>
</dbReference>
<sequence length="282" mass="32126">MGISNNDITAPAFRPDATPDYELSILTGVDSFVYVIRNRITNQLLAYHRSELPAVEAVDRPARLAQLVEADVRLRDLRYGNVLLGWDTPAFTLVPDDLFDGTQARSYLEQLTVVGLEDEVRHETYHELGSSLVYVARRDDLLETARLFHTPRIQHYAGGLLTAWASRARRLQHEAISCSVRGKRLLLAGHRNGKLLYYNTFTWESSQDAVYYLLLAYTQAGFSPSRAALYLSGEIGTTDELYYQFYRYVEDIRFSVYPVPPTVGPILEELPPHRYFDLLCLA</sequence>
<reference evidence="1" key="1">
    <citation type="submission" date="2021-12" db="EMBL/GenBank/DDBJ databases">
        <authorList>
            <person name="Rodrigo-Torres L."/>
            <person name="Arahal R. D."/>
            <person name="Lucena T."/>
        </authorList>
    </citation>
    <scope>NUCLEOTIDE SEQUENCE</scope>
    <source>
        <strain evidence="1">CECT 8419</strain>
    </source>
</reference>
<gene>
    <name evidence="1" type="ORF">LEM8419_02412</name>
</gene>
<proteinExistence type="predicted"/>
<evidence type="ECO:0000313" key="1">
    <source>
        <dbReference type="EMBL" id="CAH1001509.1"/>
    </source>
</evidence>
<dbReference type="Pfam" id="PF12864">
    <property type="entry name" value="DUF3822"/>
    <property type="match status" value="1"/>
</dbReference>
<comment type="caution">
    <text evidence="1">The sequence shown here is derived from an EMBL/GenBank/DDBJ whole genome shotgun (WGS) entry which is preliminary data.</text>
</comment>
<organism evidence="1 2">
    <name type="scientific">Neolewinella maritima</name>
    <dbReference type="NCBI Taxonomy" id="1383882"/>
    <lineage>
        <taxon>Bacteria</taxon>
        <taxon>Pseudomonadati</taxon>
        <taxon>Bacteroidota</taxon>
        <taxon>Saprospiria</taxon>
        <taxon>Saprospirales</taxon>
        <taxon>Lewinellaceae</taxon>
        <taxon>Neolewinella</taxon>
    </lineage>
</organism>
<dbReference type="EMBL" id="CAKLPZ010000003">
    <property type="protein sequence ID" value="CAH1001509.1"/>
    <property type="molecule type" value="Genomic_DNA"/>
</dbReference>
<accession>A0ABN8F8B2</accession>